<keyword evidence="4" id="KW-1185">Reference proteome</keyword>
<protein>
    <recommendedName>
        <fullName evidence="2">DUF4142 domain-containing protein</fullName>
    </recommendedName>
</protein>
<sequence>MRFLTPMAATLLVAAPAVAQTVSPATYVAKAGASDRFEMESSRLVLGSTKDPKVRDFANQMIADHTQSTQQVKAAAKQAGITVPPPKLEPMQAKNVAELRRATGTARDQLYMQQQRTAHQMALDLHQGYAQNGSSAPLKAVAAQITPVVQSHMQHLTAM</sequence>
<reference evidence="3" key="1">
    <citation type="journal article" date="2014" name="Int. J. Syst. Evol. Microbiol.">
        <title>Complete genome sequence of Corynebacterium casei LMG S-19264T (=DSM 44701T), isolated from a smear-ripened cheese.</title>
        <authorList>
            <consortium name="US DOE Joint Genome Institute (JGI-PGF)"/>
            <person name="Walter F."/>
            <person name="Albersmeier A."/>
            <person name="Kalinowski J."/>
            <person name="Ruckert C."/>
        </authorList>
    </citation>
    <scope>NUCLEOTIDE SEQUENCE</scope>
    <source>
        <strain evidence="3">CGMCC 1.15330</strain>
    </source>
</reference>
<dbReference type="PANTHER" id="PTHR38593">
    <property type="entry name" value="BLR2558 PROTEIN"/>
    <property type="match status" value="1"/>
</dbReference>
<evidence type="ECO:0000313" key="4">
    <source>
        <dbReference type="Proteomes" id="UP000623067"/>
    </source>
</evidence>
<accession>A0A916SZZ9</accession>
<evidence type="ECO:0000256" key="1">
    <source>
        <dbReference type="SAM" id="SignalP"/>
    </source>
</evidence>
<dbReference type="Proteomes" id="UP000623067">
    <property type="component" value="Unassembled WGS sequence"/>
</dbReference>
<gene>
    <name evidence="3" type="ORF">GCM10011380_12800</name>
</gene>
<evidence type="ECO:0000313" key="3">
    <source>
        <dbReference type="EMBL" id="GGB24698.1"/>
    </source>
</evidence>
<dbReference type="EMBL" id="BMIH01000002">
    <property type="protein sequence ID" value="GGB24698.1"/>
    <property type="molecule type" value="Genomic_DNA"/>
</dbReference>
<proteinExistence type="predicted"/>
<dbReference type="AlphaFoldDB" id="A0A916SZZ9"/>
<feature type="chain" id="PRO_5036972519" description="DUF4142 domain-containing protein" evidence="1">
    <location>
        <begin position="20"/>
        <end position="159"/>
    </location>
</feature>
<feature type="domain" description="DUF4142" evidence="2">
    <location>
        <begin position="25"/>
        <end position="158"/>
    </location>
</feature>
<feature type="signal peptide" evidence="1">
    <location>
        <begin position="1"/>
        <end position="19"/>
    </location>
</feature>
<dbReference type="InterPro" id="IPR012347">
    <property type="entry name" value="Ferritin-like"/>
</dbReference>
<name>A0A916SZZ9_9SPHN</name>
<reference evidence="3" key="2">
    <citation type="submission" date="2020-09" db="EMBL/GenBank/DDBJ databases">
        <authorList>
            <person name="Sun Q."/>
            <person name="Zhou Y."/>
        </authorList>
    </citation>
    <scope>NUCLEOTIDE SEQUENCE</scope>
    <source>
        <strain evidence="3">CGMCC 1.15330</strain>
    </source>
</reference>
<dbReference type="Pfam" id="PF13628">
    <property type="entry name" value="DUF4142"/>
    <property type="match status" value="1"/>
</dbReference>
<keyword evidence="1" id="KW-0732">Signal</keyword>
<comment type="caution">
    <text evidence="3">The sequence shown here is derived from an EMBL/GenBank/DDBJ whole genome shotgun (WGS) entry which is preliminary data.</text>
</comment>
<dbReference type="InterPro" id="IPR025419">
    <property type="entry name" value="DUF4142"/>
</dbReference>
<dbReference type="PANTHER" id="PTHR38593:SF1">
    <property type="entry name" value="BLR2558 PROTEIN"/>
    <property type="match status" value="1"/>
</dbReference>
<evidence type="ECO:0000259" key="2">
    <source>
        <dbReference type="Pfam" id="PF13628"/>
    </source>
</evidence>
<dbReference type="Gene3D" id="1.20.1260.10">
    <property type="match status" value="1"/>
</dbReference>
<organism evidence="3 4">
    <name type="scientific">Sphingomonas metalli</name>
    <dbReference type="NCBI Taxonomy" id="1779358"/>
    <lineage>
        <taxon>Bacteria</taxon>
        <taxon>Pseudomonadati</taxon>
        <taxon>Pseudomonadota</taxon>
        <taxon>Alphaproteobacteria</taxon>
        <taxon>Sphingomonadales</taxon>
        <taxon>Sphingomonadaceae</taxon>
        <taxon>Sphingomonas</taxon>
    </lineage>
</organism>